<dbReference type="Proteomes" id="UP001215280">
    <property type="component" value="Unassembled WGS sequence"/>
</dbReference>
<name>A0AAD7K3U0_9AGAR</name>
<feature type="non-terminal residue" evidence="1">
    <location>
        <position position="138"/>
    </location>
</feature>
<dbReference type="AlphaFoldDB" id="A0AAD7K3U0"/>
<comment type="caution">
    <text evidence="1">The sequence shown here is derived from an EMBL/GenBank/DDBJ whole genome shotgun (WGS) entry which is preliminary data.</text>
</comment>
<gene>
    <name evidence="1" type="ORF">DFH07DRAFT_686480</name>
</gene>
<keyword evidence="2" id="KW-1185">Reference proteome</keyword>
<evidence type="ECO:0000313" key="2">
    <source>
        <dbReference type="Proteomes" id="UP001215280"/>
    </source>
</evidence>
<organism evidence="1 2">
    <name type="scientific">Mycena maculata</name>
    <dbReference type="NCBI Taxonomy" id="230809"/>
    <lineage>
        <taxon>Eukaryota</taxon>
        <taxon>Fungi</taxon>
        <taxon>Dikarya</taxon>
        <taxon>Basidiomycota</taxon>
        <taxon>Agaricomycotina</taxon>
        <taxon>Agaricomycetes</taxon>
        <taxon>Agaricomycetidae</taxon>
        <taxon>Agaricales</taxon>
        <taxon>Marasmiineae</taxon>
        <taxon>Mycenaceae</taxon>
        <taxon>Mycena</taxon>
    </lineage>
</organism>
<proteinExistence type="predicted"/>
<accession>A0AAD7K3U0</accession>
<dbReference type="EMBL" id="JARJLG010000012">
    <property type="protein sequence ID" value="KAJ7776541.1"/>
    <property type="molecule type" value="Genomic_DNA"/>
</dbReference>
<sequence>RTVSTGGGAHPVNDYSDKLFGMKHGELTQQQKDTVQTARVHDYTWRNDTSPGIMACFATGLTPCLKTVKTDAAATAIAPCSSCRLLSTTKAFKNAIRRDSPDSSNLKFVPHVNRNAHAGMLYANFHGLKELISEARHI</sequence>
<evidence type="ECO:0000313" key="1">
    <source>
        <dbReference type="EMBL" id="KAJ7776541.1"/>
    </source>
</evidence>
<feature type="non-terminal residue" evidence="1">
    <location>
        <position position="1"/>
    </location>
</feature>
<reference evidence="1" key="1">
    <citation type="submission" date="2023-03" db="EMBL/GenBank/DDBJ databases">
        <title>Massive genome expansion in bonnet fungi (Mycena s.s.) driven by repeated elements and novel gene families across ecological guilds.</title>
        <authorList>
            <consortium name="Lawrence Berkeley National Laboratory"/>
            <person name="Harder C.B."/>
            <person name="Miyauchi S."/>
            <person name="Viragh M."/>
            <person name="Kuo A."/>
            <person name="Thoen E."/>
            <person name="Andreopoulos B."/>
            <person name="Lu D."/>
            <person name="Skrede I."/>
            <person name="Drula E."/>
            <person name="Henrissat B."/>
            <person name="Morin E."/>
            <person name="Kohler A."/>
            <person name="Barry K."/>
            <person name="LaButti K."/>
            <person name="Morin E."/>
            <person name="Salamov A."/>
            <person name="Lipzen A."/>
            <person name="Mereny Z."/>
            <person name="Hegedus B."/>
            <person name="Baldrian P."/>
            <person name="Stursova M."/>
            <person name="Weitz H."/>
            <person name="Taylor A."/>
            <person name="Grigoriev I.V."/>
            <person name="Nagy L.G."/>
            <person name="Martin F."/>
            <person name="Kauserud H."/>
        </authorList>
    </citation>
    <scope>NUCLEOTIDE SEQUENCE</scope>
    <source>
        <strain evidence="1">CBHHK188m</strain>
    </source>
</reference>
<protein>
    <submittedName>
        <fullName evidence="1">Uncharacterized protein</fullName>
    </submittedName>
</protein>